<keyword evidence="2" id="KW-1185">Reference proteome</keyword>
<name>A0ACB8G2P3_9SAUR</name>
<accession>A0ACB8G2P3</accession>
<reference evidence="1" key="1">
    <citation type="submission" date="2021-08" db="EMBL/GenBank/DDBJ databases">
        <title>The first chromosome-level gecko genome reveals the dynamic sex chromosomes of Neotropical dwarf geckos (Sphaerodactylidae: Sphaerodactylus).</title>
        <authorList>
            <person name="Pinto B.J."/>
            <person name="Keating S.E."/>
            <person name="Gamble T."/>
        </authorList>
    </citation>
    <scope>NUCLEOTIDE SEQUENCE</scope>
    <source>
        <strain evidence="1">TG3544</strain>
    </source>
</reference>
<dbReference type="EMBL" id="CM037615">
    <property type="protein sequence ID" value="KAH8013794.1"/>
    <property type="molecule type" value="Genomic_DNA"/>
</dbReference>
<gene>
    <name evidence="1" type="ORF">K3G42_022140</name>
</gene>
<dbReference type="Proteomes" id="UP000827872">
    <property type="component" value="Linkage Group LG02"/>
</dbReference>
<protein>
    <submittedName>
        <fullName evidence="1">Uncharacterized protein</fullName>
    </submittedName>
</protein>
<evidence type="ECO:0000313" key="1">
    <source>
        <dbReference type="EMBL" id="KAH8013794.1"/>
    </source>
</evidence>
<organism evidence="1 2">
    <name type="scientific">Sphaerodactylus townsendi</name>
    <dbReference type="NCBI Taxonomy" id="933632"/>
    <lineage>
        <taxon>Eukaryota</taxon>
        <taxon>Metazoa</taxon>
        <taxon>Chordata</taxon>
        <taxon>Craniata</taxon>
        <taxon>Vertebrata</taxon>
        <taxon>Euteleostomi</taxon>
        <taxon>Lepidosauria</taxon>
        <taxon>Squamata</taxon>
        <taxon>Bifurcata</taxon>
        <taxon>Gekkota</taxon>
        <taxon>Sphaerodactylidae</taxon>
        <taxon>Sphaerodactylus</taxon>
    </lineage>
</organism>
<comment type="caution">
    <text evidence="1">The sequence shown here is derived from an EMBL/GenBank/DDBJ whole genome shotgun (WGS) entry which is preliminary data.</text>
</comment>
<proteinExistence type="predicted"/>
<evidence type="ECO:0000313" key="2">
    <source>
        <dbReference type="Proteomes" id="UP000827872"/>
    </source>
</evidence>
<sequence>MSEHGEVRTAFEYLDDIVPENYPHKSCQVLTGQAKRTKVIVPSIPKAGGEKPKEKLVKKTIQRPRESSVESTARVITQEMGMKENEHKAKILDFLKSSATQLDFPSSLNAHDRLLVHQWAEEYGLQHVSTGEGKERYISICKSVAATSFPQRDDEAHEQQLPHESQSPSEEIHSHEKGNSTSIGKVDLKTLHVERMQREKVKQEARTKLNQKLNTNLQEIAKKKLANEARGTAAIKTRVENVTPEDFDALISAAMKADRTCSFPKCKASVMTLGQLCLHCNKHYCLSHHIPEVAIWENVPTVLNILKFELKDLLFT</sequence>